<evidence type="ECO:0000256" key="4">
    <source>
        <dbReference type="ARBA" id="ARBA00022837"/>
    </source>
</evidence>
<organism evidence="6">
    <name type="scientific">Hydra vulgaris</name>
    <name type="common">Hydra</name>
    <name type="synonym">Hydra attenuata</name>
    <dbReference type="NCBI Taxonomy" id="6087"/>
    <lineage>
        <taxon>Eukaryota</taxon>
        <taxon>Metazoa</taxon>
        <taxon>Cnidaria</taxon>
        <taxon>Hydrozoa</taxon>
        <taxon>Hydroidolina</taxon>
        <taxon>Anthoathecata</taxon>
        <taxon>Aplanulata</taxon>
        <taxon>Hydridae</taxon>
        <taxon>Hydra</taxon>
    </lineage>
</organism>
<dbReference type="PANTHER" id="PTHR12682">
    <property type="entry name" value="ARCHEASE"/>
    <property type="match status" value="1"/>
</dbReference>
<dbReference type="GO" id="GO:0006388">
    <property type="term" value="P:tRNA splicing, via endonucleolytic cleavage and ligation"/>
    <property type="evidence" value="ECO:0007669"/>
    <property type="project" value="TreeGrafter"/>
</dbReference>
<name>T2MAJ8_HYDVU</name>
<dbReference type="EMBL" id="HAAD01002713">
    <property type="protein sequence ID" value="CDG68945.1"/>
    <property type="molecule type" value="mRNA"/>
</dbReference>
<dbReference type="GO" id="GO:0046872">
    <property type="term" value="F:metal ion binding"/>
    <property type="evidence" value="ECO:0007669"/>
    <property type="project" value="UniProtKB-KW"/>
</dbReference>
<dbReference type="Gene3D" id="3.55.10.10">
    <property type="entry name" value="Archease domain"/>
    <property type="match status" value="1"/>
</dbReference>
<evidence type="ECO:0000256" key="3">
    <source>
        <dbReference type="ARBA" id="ARBA00022723"/>
    </source>
</evidence>
<keyword evidence="4" id="KW-0106">Calcium</keyword>
<keyword evidence="2" id="KW-0819">tRNA processing</keyword>
<reference evidence="6" key="1">
    <citation type="journal article" date="2013" name="Genome Biol. Evol.">
        <title>Punctuated emergences of genetic and phenotypic innovations in eumetazoan, bilaterian, euteleostome, and hominidae ancestors.</title>
        <authorList>
            <person name="Wenger Y."/>
            <person name="Galliot B."/>
        </authorList>
    </citation>
    <scope>NUCLEOTIDE SEQUENCE</scope>
    <source>
        <tissue evidence="6">Whole animals</tissue>
    </source>
</reference>
<dbReference type="AlphaFoldDB" id="T2MAJ8"/>
<dbReference type="InterPro" id="IPR002804">
    <property type="entry name" value="Archease"/>
</dbReference>
<dbReference type="FunFam" id="3.55.10.10:FF:000001">
    <property type="entry name" value="protein archease isoform X1"/>
    <property type="match status" value="1"/>
</dbReference>
<dbReference type="PANTHER" id="PTHR12682:SF11">
    <property type="entry name" value="PROTEIN ARCHEASE"/>
    <property type="match status" value="1"/>
</dbReference>
<sequence>MESDSSDNYGYEYLDHPADIQIHSWGLTLKQAFEQQAIGMFGIMTDLNTIENLQEEVIEAEGHDLVSLLYKFLDECLFAFSVEPFLCAFDVNITEFDEENFVIKAVLKGETFDLSKHPQGTEVKAITFSNMQINKESAHWECYVIFDI</sequence>
<dbReference type="InterPro" id="IPR023572">
    <property type="entry name" value="Archease_dom"/>
</dbReference>
<evidence type="ECO:0000259" key="5">
    <source>
        <dbReference type="Pfam" id="PF01951"/>
    </source>
</evidence>
<gene>
    <name evidence="6" type="primary">ZBTB8OS</name>
</gene>
<comment type="similarity">
    <text evidence="1">Belongs to the archease family.</text>
</comment>
<dbReference type="InterPro" id="IPR036820">
    <property type="entry name" value="Archease_dom_sf"/>
</dbReference>
<dbReference type="GO" id="GO:0072669">
    <property type="term" value="C:tRNA-splicing ligase complex"/>
    <property type="evidence" value="ECO:0007669"/>
    <property type="project" value="TreeGrafter"/>
</dbReference>
<evidence type="ECO:0000256" key="1">
    <source>
        <dbReference type="ARBA" id="ARBA00007963"/>
    </source>
</evidence>
<evidence type="ECO:0000313" key="6">
    <source>
        <dbReference type="EMBL" id="CDG68945.1"/>
    </source>
</evidence>
<keyword evidence="3" id="KW-0479">Metal-binding</keyword>
<dbReference type="Pfam" id="PF01951">
    <property type="entry name" value="Archease"/>
    <property type="match status" value="1"/>
</dbReference>
<dbReference type="OrthoDB" id="2190767at2759"/>
<feature type="domain" description="Archease" evidence="5">
    <location>
        <begin position="11"/>
        <end position="148"/>
    </location>
</feature>
<accession>T2MAJ8</accession>
<protein>
    <submittedName>
        <fullName evidence="6">Protein archease</fullName>
    </submittedName>
</protein>
<proteinExistence type="evidence at transcript level"/>
<dbReference type="SUPFAM" id="SSF69819">
    <property type="entry name" value="MTH1598-like"/>
    <property type="match status" value="1"/>
</dbReference>
<evidence type="ECO:0000256" key="2">
    <source>
        <dbReference type="ARBA" id="ARBA00022694"/>
    </source>
</evidence>